<dbReference type="EMBL" id="JAAKZZ010000188">
    <property type="protein sequence ID" value="NGO70360.1"/>
    <property type="molecule type" value="Genomic_DNA"/>
</dbReference>
<dbReference type="Proteomes" id="UP000477722">
    <property type="component" value="Unassembled WGS sequence"/>
</dbReference>
<dbReference type="Gene3D" id="2.120.10.30">
    <property type="entry name" value="TolB, C-terminal domain"/>
    <property type="match status" value="1"/>
</dbReference>
<dbReference type="InterPro" id="IPR006311">
    <property type="entry name" value="TAT_signal"/>
</dbReference>
<keyword evidence="2" id="KW-1185">Reference proteome</keyword>
<comment type="caution">
    <text evidence="1">The sequence shown here is derived from an EMBL/GenBank/DDBJ whole genome shotgun (WGS) entry which is preliminary data.</text>
</comment>
<protein>
    <submittedName>
        <fullName evidence="1">Superoxide dismutase</fullName>
    </submittedName>
</protein>
<dbReference type="AlphaFoldDB" id="A0A6G4X0E5"/>
<dbReference type="InterPro" id="IPR011042">
    <property type="entry name" value="6-blade_b-propeller_TolB-like"/>
</dbReference>
<dbReference type="SUPFAM" id="SSF63829">
    <property type="entry name" value="Calcium-dependent phosphotriesterase"/>
    <property type="match status" value="1"/>
</dbReference>
<reference evidence="1 2" key="1">
    <citation type="submission" date="2020-02" db="EMBL/GenBank/DDBJ databases">
        <title>Whole-genome analyses of novel actinobacteria.</title>
        <authorList>
            <person name="Sahin N."/>
            <person name="Tatar D."/>
        </authorList>
    </citation>
    <scope>NUCLEOTIDE SEQUENCE [LARGE SCALE GENOMIC DNA]</scope>
    <source>
        <strain evidence="1 2">SB3404</strain>
    </source>
</reference>
<gene>
    <name evidence="1" type="ORF">G5C65_18790</name>
</gene>
<accession>A0A6G4X0E5</accession>
<organism evidence="1 2">
    <name type="scientific">Streptomyces boncukensis</name>
    <dbReference type="NCBI Taxonomy" id="2711219"/>
    <lineage>
        <taxon>Bacteria</taxon>
        <taxon>Bacillati</taxon>
        <taxon>Actinomycetota</taxon>
        <taxon>Actinomycetes</taxon>
        <taxon>Kitasatosporales</taxon>
        <taxon>Streptomycetaceae</taxon>
        <taxon>Streptomyces</taxon>
    </lineage>
</organism>
<sequence length="318" mass="34086">MTRNDSRPSRRTVLGGAGLAALATAAAGGTALAGPRRGAGRPTEFPLPDGFQPEGITIGKEPYAYLGSLANGAVYRADLRTGRGRVVYAGAEGTSAVGVKLDHDGLLYIAGRTDGTVRVLDTHTGTLVATHQAAPESGHFINDAVLLRDRAWFTDSYDSVLYGVPRGRYGPHEIRELPLGGDWQQEPDGVNANGVVATPDERALIVVNSPLGRLYRVSLRTGRATEIALRGAEDVVGGDGLVRLGSTLYVVQNRQNVVSVFTLDERGTTAKLRRRITDPRFDVPTTAAPYRNRLYLVNARFTTPPEPDTEYNVVAVPL</sequence>
<dbReference type="RefSeq" id="WP_165300029.1">
    <property type="nucleotide sequence ID" value="NZ_JAAKZZ010000188.1"/>
</dbReference>
<dbReference type="PROSITE" id="PS51318">
    <property type="entry name" value="TAT"/>
    <property type="match status" value="1"/>
</dbReference>
<evidence type="ECO:0000313" key="1">
    <source>
        <dbReference type="EMBL" id="NGO70360.1"/>
    </source>
</evidence>
<proteinExistence type="predicted"/>
<evidence type="ECO:0000313" key="2">
    <source>
        <dbReference type="Proteomes" id="UP000477722"/>
    </source>
</evidence>
<name>A0A6G4X0E5_9ACTN</name>